<evidence type="ECO:0000256" key="16">
    <source>
        <dbReference type="SAM" id="Phobius"/>
    </source>
</evidence>
<protein>
    <recommendedName>
        <fullName evidence="6">Succinate dehydrogenase hydrophobic membrane anchor subunit</fullName>
    </recommendedName>
</protein>
<comment type="subcellular location">
    <subcellularLocation>
        <location evidence="3">Membrane</location>
        <topology evidence="3">Multi-pass membrane protein</topology>
    </subcellularLocation>
</comment>
<keyword evidence="12" id="KW-0249">Electron transport</keyword>
<evidence type="ECO:0000256" key="1">
    <source>
        <dbReference type="ARBA" id="ARBA00001971"/>
    </source>
</evidence>
<evidence type="ECO:0000256" key="8">
    <source>
        <dbReference type="ARBA" id="ARBA00022532"/>
    </source>
</evidence>
<comment type="caution">
    <text evidence="17">The sequence shown here is derived from an EMBL/GenBank/DDBJ whole genome shotgun (WGS) entry which is preliminary data.</text>
</comment>
<dbReference type="SUPFAM" id="SSF81343">
    <property type="entry name" value="Fumarate reductase respiratory complex transmembrane subunits"/>
    <property type="match status" value="1"/>
</dbReference>
<dbReference type="InterPro" id="IPR000701">
    <property type="entry name" value="SuccDH_FuR_B_TM-su"/>
</dbReference>
<dbReference type="InterPro" id="IPR034804">
    <property type="entry name" value="SQR/QFR_C/D"/>
</dbReference>
<evidence type="ECO:0000256" key="15">
    <source>
        <dbReference type="ARBA" id="ARBA00023136"/>
    </source>
</evidence>
<evidence type="ECO:0000256" key="4">
    <source>
        <dbReference type="ARBA" id="ARBA00005163"/>
    </source>
</evidence>
<keyword evidence="7" id="KW-0813">Transport</keyword>
<evidence type="ECO:0000313" key="18">
    <source>
        <dbReference type="Proteomes" id="UP001526430"/>
    </source>
</evidence>
<dbReference type="CDD" id="cd03495">
    <property type="entry name" value="SQR_TypeC_SdhD_like"/>
    <property type="match status" value="1"/>
</dbReference>
<evidence type="ECO:0000256" key="9">
    <source>
        <dbReference type="ARBA" id="ARBA00022617"/>
    </source>
</evidence>
<feature type="transmembrane region" description="Helical" evidence="16">
    <location>
        <begin position="73"/>
        <end position="95"/>
    </location>
</feature>
<keyword evidence="11" id="KW-0479">Metal-binding</keyword>
<dbReference type="InterPro" id="IPR014312">
    <property type="entry name" value="Succ_DH_anchor"/>
</dbReference>
<evidence type="ECO:0000256" key="11">
    <source>
        <dbReference type="ARBA" id="ARBA00022723"/>
    </source>
</evidence>
<gene>
    <name evidence="17" type="primary">sdhD</name>
    <name evidence="17" type="ORF">OF850_19955</name>
</gene>
<dbReference type="Pfam" id="PF01127">
    <property type="entry name" value="Sdh_cyt"/>
    <property type="match status" value="1"/>
</dbReference>
<dbReference type="Proteomes" id="UP001526430">
    <property type="component" value="Unassembled WGS sequence"/>
</dbReference>
<keyword evidence="10 16" id="KW-0812">Transmembrane</keyword>
<evidence type="ECO:0000256" key="13">
    <source>
        <dbReference type="ARBA" id="ARBA00022989"/>
    </source>
</evidence>
<keyword evidence="13 16" id="KW-1133">Transmembrane helix</keyword>
<feature type="transmembrane region" description="Helical" evidence="16">
    <location>
        <begin position="40"/>
        <end position="61"/>
    </location>
</feature>
<evidence type="ECO:0000256" key="10">
    <source>
        <dbReference type="ARBA" id="ARBA00022692"/>
    </source>
</evidence>
<keyword evidence="9" id="KW-0349">Heme</keyword>
<evidence type="ECO:0000256" key="2">
    <source>
        <dbReference type="ARBA" id="ARBA00004050"/>
    </source>
</evidence>
<name>A0ABT3P0E6_9PROT</name>
<feature type="transmembrane region" description="Helical" evidence="16">
    <location>
        <begin position="107"/>
        <end position="132"/>
    </location>
</feature>
<accession>A0ABT3P0E6</accession>
<comment type="pathway">
    <text evidence="4">Carbohydrate metabolism; tricarboxylic acid cycle.</text>
</comment>
<dbReference type="Gene3D" id="1.20.1300.10">
    <property type="entry name" value="Fumarate reductase/succinate dehydrogenase, transmembrane subunit"/>
    <property type="match status" value="1"/>
</dbReference>
<evidence type="ECO:0000256" key="6">
    <source>
        <dbReference type="ARBA" id="ARBA00019425"/>
    </source>
</evidence>
<keyword evidence="14" id="KW-0408">Iron</keyword>
<keyword evidence="8" id="KW-0816">Tricarboxylic acid cycle</keyword>
<evidence type="ECO:0000256" key="5">
    <source>
        <dbReference type="ARBA" id="ARBA00011558"/>
    </source>
</evidence>
<comment type="cofactor">
    <cofactor evidence="1">
        <name>heme</name>
        <dbReference type="ChEBI" id="CHEBI:30413"/>
    </cofactor>
</comment>
<proteinExistence type="predicted"/>
<dbReference type="EMBL" id="JAPFQI010000023">
    <property type="protein sequence ID" value="MCW8087881.1"/>
    <property type="molecule type" value="Genomic_DNA"/>
</dbReference>
<evidence type="ECO:0000256" key="12">
    <source>
        <dbReference type="ARBA" id="ARBA00022982"/>
    </source>
</evidence>
<evidence type="ECO:0000256" key="3">
    <source>
        <dbReference type="ARBA" id="ARBA00004141"/>
    </source>
</evidence>
<evidence type="ECO:0000256" key="7">
    <source>
        <dbReference type="ARBA" id="ARBA00022448"/>
    </source>
</evidence>
<evidence type="ECO:0000256" key="14">
    <source>
        <dbReference type="ARBA" id="ARBA00023004"/>
    </source>
</evidence>
<comment type="function">
    <text evidence="2">Membrane-anchoring subunit of succinate dehydrogenase (SDH).</text>
</comment>
<reference evidence="17 18" key="1">
    <citation type="submission" date="2022-10" db="EMBL/GenBank/DDBJ databases">
        <title>Roseococcus glaciei nov., sp. nov., isolated from glacier.</title>
        <authorList>
            <person name="Liu Q."/>
            <person name="Xin Y.-H."/>
        </authorList>
    </citation>
    <scope>NUCLEOTIDE SEQUENCE [LARGE SCALE GENOMIC DNA]</scope>
    <source>
        <strain evidence="17 18">MDT2-1-1</strain>
    </source>
</reference>
<keyword evidence="18" id="KW-1185">Reference proteome</keyword>
<comment type="subunit">
    <text evidence="5">Part of an enzyme complex containing four subunits: a flavoprotein, an iron-sulfur protein, plus two membrane-anchoring proteins, SdhC and SdhD.</text>
</comment>
<evidence type="ECO:0000313" key="17">
    <source>
        <dbReference type="EMBL" id="MCW8087881.1"/>
    </source>
</evidence>
<dbReference type="NCBIfam" id="TIGR02968">
    <property type="entry name" value="succ_dehyd_anc"/>
    <property type="match status" value="1"/>
</dbReference>
<sequence>MANETSSPASMRSALGRVRGLGSARKGTHHWWMARVTSLALLPLTFWFVFSMIGLAGASYVETVLWIARPFNAVLLLALIAATFHHMASGLQVVAEDYVRPDTTQMLVVLAIKGVSILLALACAVAVIRIVAAA</sequence>
<keyword evidence="15 16" id="KW-0472">Membrane</keyword>
<organism evidence="17 18">
    <name type="scientific">Sabulicella glaciei</name>
    <dbReference type="NCBI Taxonomy" id="2984948"/>
    <lineage>
        <taxon>Bacteria</taxon>
        <taxon>Pseudomonadati</taxon>
        <taxon>Pseudomonadota</taxon>
        <taxon>Alphaproteobacteria</taxon>
        <taxon>Acetobacterales</taxon>
        <taxon>Acetobacteraceae</taxon>
        <taxon>Sabulicella</taxon>
    </lineage>
</organism>